<dbReference type="GO" id="GO:0007189">
    <property type="term" value="P:adenylate cyclase-activating G protein-coupled receptor signaling pathway"/>
    <property type="evidence" value="ECO:0007669"/>
    <property type="project" value="TreeGrafter"/>
</dbReference>
<evidence type="ECO:0000256" key="5">
    <source>
        <dbReference type="ARBA" id="ARBA00022737"/>
    </source>
</evidence>
<evidence type="ECO:0000256" key="2">
    <source>
        <dbReference type="ARBA" id="ARBA00010663"/>
    </source>
</evidence>
<evidence type="ECO:0000313" key="11">
    <source>
        <dbReference type="EMBL" id="CAG7730862.1"/>
    </source>
</evidence>
<dbReference type="InterPro" id="IPR000276">
    <property type="entry name" value="GPCR_Rhodpsn"/>
</dbReference>
<sequence>MTYPYHCCAFANPETHDPVEYKKFQEFVEKIKENKCEGTTTMGSPTEGQISTSVEFTDIMRRKRRQIFDSPNSSSKMSNEGQKEYESSWTSPGVSSEFDSGNTESFTEGRADDGGFHDPYYVFDPDKSFTPLDNNQEQERISSWETDRNEKNQLNDFGTFHPVSVTLAPQVIQLCGNVAVKKIPIVKCTPEPDAFSPCEDIMGNMWLRTAVWIVVTLALVGNMAVLVVLILTPGRMSVQRFLMANLSFADLCMGIYLLMVAVEDLVSLGVYFNFAIDWQLGWGCQLAGFLTVFASELSVFTLAVITGERWYALTRAIHLTKRLTIKGAAKLMVFGWILAINLALLPLVGVSSYSKTSICLPMEASSTLAQVYLAFMLLFNGIAFTMVAYAYWQMYRTVAGHSTTGAPATHSADLAIAKKMGLLVFTDFVCWAPVAFFGLTAVAGHPLIGKTISLL</sequence>
<gene>
    <name evidence="11" type="ORF">AFUS01_LOCUS19478</name>
</gene>
<feature type="transmembrane region" description="Helical" evidence="9">
    <location>
        <begin position="328"/>
        <end position="349"/>
    </location>
</feature>
<dbReference type="GO" id="GO:0005886">
    <property type="term" value="C:plasma membrane"/>
    <property type="evidence" value="ECO:0007669"/>
    <property type="project" value="TreeGrafter"/>
</dbReference>
<evidence type="ECO:0000313" key="12">
    <source>
        <dbReference type="Proteomes" id="UP000708208"/>
    </source>
</evidence>
<feature type="transmembrane region" description="Helical" evidence="9">
    <location>
        <begin position="286"/>
        <end position="307"/>
    </location>
</feature>
<evidence type="ECO:0000256" key="7">
    <source>
        <dbReference type="ARBA" id="ARBA00023136"/>
    </source>
</evidence>
<feature type="domain" description="G-protein coupled receptors family 1 profile" evidence="10">
    <location>
        <begin position="221"/>
        <end position="455"/>
    </location>
</feature>
<evidence type="ECO:0000256" key="4">
    <source>
        <dbReference type="ARBA" id="ARBA00022692"/>
    </source>
</evidence>
<feature type="transmembrane region" description="Helical" evidence="9">
    <location>
        <begin position="428"/>
        <end position="448"/>
    </location>
</feature>
<keyword evidence="5" id="KW-0677">Repeat</keyword>
<dbReference type="GO" id="GO:0008528">
    <property type="term" value="F:G protein-coupled peptide receptor activity"/>
    <property type="evidence" value="ECO:0007669"/>
    <property type="project" value="TreeGrafter"/>
</dbReference>
<dbReference type="SUPFAM" id="SSF81321">
    <property type="entry name" value="Family A G protein-coupled receptor-like"/>
    <property type="match status" value="1"/>
</dbReference>
<dbReference type="AlphaFoldDB" id="A0A8J2P928"/>
<dbReference type="Proteomes" id="UP000708208">
    <property type="component" value="Unassembled WGS sequence"/>
</dbReference>
<accession>A0A8J2P928</accession>
<feature type="transmembrane region" description="Helical" evidence="9">
    <location>
        <begin position="251"/>
        <end position="274"/>
    </location>
</feature>
<organism evidence="11 12">
    <name type="scientific">Allacma fusca</name>
    <dbReference type="NCBI Taxonomy" id="39272"/>
    <lineage>
        <taxon>Eukaryota</taxon>
        <taxon>Metazoa</taxon>
        <taxon>Ecdysozoa</taxon>
        <taxon>Arthropoda</taxon>
        <taxon>Hexapoda</taxon>
        <taxon>Collembola</taxon>
        <taxon>Symphypleona</taxon>
        <taxon>Sminthuridae</taxon>
        <taxon>Allacma</taxon>
    </lineage>
</organism>
<feature type="transmembrane region" description="Helical" evidence="9">
    <location>
        <begin position="369"/>
        <end position="392"/>
    </location>
</feature>
<feature type="compositionally biased region" description="Polar residues" evidence="8">
    <location>
        <begin position="87"/>
        <end position="106"/>
    </location>
</feature>
<keyword evidence="3" id="KW-0433">Leucine-rich repeat</keyword>
<keyword evidence="4 9" id="KW-0812">Transmembrane</keyword>
<keyword evidence="6 9" id="KW-1133">Transmembrane helix</keyword>
<dbReference type="InterPro" id="IPR017452">
    <property type="entry name" value="GPCR_Rhodpsn_7TM"/>
</dbReference>
<dbReference type="PROSITE" id="PS50262">
    <property type="entry name" value="G_PROTEIN_RECEP_F1_2"/>
    <property type="match status" value="1"/>
</dbReference>
<dbReference type="PANTHER" id="PTHR24372:SF74">
    <property type="entry name" value="LP13728P"/>
    <property type="match status" value="1"/>
</dbReference>
<reference evidence="11" key="1">
    <citation type="submission" date="2021-06" db="EMBL/GenBank/DDBJ databases">
        <authorList>
            <person name="Hodson N. C."/>
            <person name="Mongue J. A."/>
            <person name="Jaron S. K."/>
        </authorList>
    </citation>
    <scope>NUCLEOTIDE SEQUENCE</scope>
</reference>
<dbReference type="OrthoDB" id="5981530at2759"/>
<evidence type="ECO:0000256" key="9">
    <source>
        <dbReference type="SAM" id="Phobius"/>
    </source>
</evidence>
<name>A0A8J2P928_9HEXA</name>
<comment type="similarity">
    <text evidence="2">Belongs to the G-protein coupled receptor 1 family.</text>
</comment>
<comment type="caution">
    <text evidence="11">The sequence shown here is derived from an EMBL/GenBank/DDBJ whole genome shotgun (WGS) entry which is preliminary data.</text>
</comment>
<protein>
    <recommendedName>
        <fullName evidence="10">G-protein coupled receptors family 1 profile domain-containing protein</fullName>
    </recommendedName>
</protein>
<feature type="transmembrane region" description="Helical" evidence="9">
    <location>
        <begin position="205"/>
        <end position="231"/>
    </location>
</feature>
<dbReference type="GO" id="GO:0009755">
    <property type="term" value="P:hormone-mediated signaling pathway"/>
    <property type="evidence" value="ECO:0007669"/>
    <property type="project" value="TreeGrafter"/>
</dbReference>
<evidence type="ECO:0000259" key="10">
    <source>
        <dbReference type="PROSITE" id="PS50262"/>
    </source>
</evidence>
<evidence type="ECO:0000256" key="6">
    <source>
        <dbReference type="ARBA" id="ARBA00022989"/>
    </source>
</evidence>
<dbReference type="Pfam" id="PF00001">
    <property type="entry name" value="7tm_1"/>
    <property type="match status" value="1"/>
</dbReference>
<feature type="region of interest" description="Disordered" evidence="8">
    <location>
        <begin position="64"/>
        <end position="114"/>
    </location>
</feature>
<comment type="subcellular location">
    <subcellularLocation>
        <location evidence="1">Membrane</location>
    </subcellularLocation>
</comment>
<evidence type="ECO:0000256" key="3">
    <source>
        <dbReference type="ARBA" id="ARBA00022614"/>
    </source>
</evidence>
<keyword evidence="7 9" id="KW-0472">Membrane</keyword>
<evidence type="ECO:0000256" key="8">
    <source>
        <dbReference type="SAM" id="MobiDB-lite"/>
    </source>
</evidence>
<keyword evidence="12" id="KW-1185">Reference proteome</keyword>
<dbReference type="PANTHER" id="PTHR24372">
    <property type="entry name" value="GLYCOPROTEIN HORMONE RECEPTOR"/>
    <property type="match status" value="1"/>
</dbReference>
<proteinExistence type="inferred from homology"/>
<dbReference type="EMBL" id="CAJVCH010201578">
    <property type="protein sequence ID" value="CAG7730862.1"/>
    <property type="molecule type" value="Genomic_DNA"/>
</dbReference>
<evidence type="ECO:0000256" key="1">
    <source>
        <dbReference type="ARBA" id="ARBA00004370"/>
    </source>
</evidence>
<feature type="compositionally biased region" description="Polar residues" evidence="8">
    <location>
        <begin position="69"/>
        <end position="80"/>
    </location>
</feature>